<comment type="subunit">
    <text evidence="1">Component of the SMC5-SMC6 complex.</text>
</comment>
<protein>
    <recommendedName>
        <fullName evidence="1">Non-structural maintenance of chromosomes element 4</fullName>
    </recommendedName>
</protein>
<evidence type="ECO:0000256" key="1">
    <source>
        <dbReference type="RuleBase" id="RU365071"/>
    </source>
</evidence>
<comment type="similarity">
    <text evidence="1">Belongs to the NSE4 family.</text>
</comment>
<dbReference type="AlphaFoldDB" id="R0GZV2"/>
<feature type="non-terminal residue" evidence="3">
    <location>
        <position position="1"/>
    </location>
</feature>
<dbReference type="InterPro" id="IPR027786">
    <property type="entry name" value="Nse4/EID"/>
</dbReference>
<keyword evidence="1" id="KW-0227">DNA damage</keyword>
<gene>
    <name evidence="3" type="ORF">CARUB_v10003112mg</name>
</gene>
<keyword evidence="1" id="KW-0539">Nucleus</keyword>
<comment type="function">
    <text evidence="1">Component of the SMC5-SMC6 complex, that promotes sister chromatid alignment after DNA damage and facilitates double-stranded DNA breaks (DSBs) repair via homologous recombination between sister chromatids.</text>
</comment>
<dbReference type="Proteomes" id="UP000029121">
    <property type="component" value="Unassembled WGS sequence"/>
</dbReference>
<reference evidence="4" key="1">
    <citation type="journal article" date="2013" name="Nat. Genet.">
        <title>The Capsella rubella genome and the genomic consequences of rapid mating system evolution.</title>
        <authorList>
            <person name="Slotte T."/>
            <person name="Hazzouri K.M."/>
            <person name="Agren J.A."/>
            <person name="Koenig D."/>
            <person name="Maumus F."/>
            <person name="Guo Y.L."/>
            <person name="Steige K."/>
            <person name="Platts A.E."/>
            <person name="Escobar J.S."/>
            <person name="Newman L.K."/>
            <person name="Wang W."/>
            <person name="Mandakova T."/>
            <person name="Vello E."/>
            <person name="Smith L.M."/>
            <person name="Henz S.R."/>
            <person name="Steffen J."/>
            <person name="Takuno S."/>
            <person name="Brandvain Y."/>
            <person name="Coop G."/>
            <person name="Andolfatto P."/>
            <person name="Hu T.T."/>
            <person name="Blanchette M."/>
            <person name="Clark R.M."/>
            <person name="Quesneville H."/>
            <person name="Nordborg M."/>
            <person name="Gaut B.S."/>
            <person name="Lysak M.A."/>
            <person name="Jenkins J."/>
            <person name="Grimwood J."/>
            <person name="Chapman J."/>
            <person name="Prochnik S."/>
            <person name="Shu S."/>
            <person name="Rokhsar D."/>
            <person name="Schmutz J."/>
            <person name="Weigel D."/>
            <person name="Wright S.I."/>
        </authorList>
    </citation>
    <scope>NUCLEOTIDE SEQUENCE [LARGE SCALE GENOMIC DNA]</scope>
    <source>
        <strain evidence="4">cv. Monte Gargano</strain>
    </source>
</reference>
<dbReference type="GO" id="GO:0006281">
    <property type="term" value="P:DNA repair"/>
    <property type="evidence" value="ECO:0007669"/>
    <property type="project" value="UniProtKB-UniRule"/>
</dbReference>
<proteinExistence type="inferred from homology"/>
<keyword evidence="1" id="KW-0233">DNA recombination</keyword>
<dbReference type="eggNOG" id="KOG2866">
    <property type="taxonomic scope" value="Eukaryota"/>
</dbReference>
<dbReference type="STRING" id="81985.R0GZV2"/>
<dbReference type="GO" id="GO:0006310">
    <property type="term" value="P:DNA recombination"/>
    <property type="evidence" value="ECO:0007669"/>
    <property type="project" value="UniProtKB-UniRule"/>
</dbReference>
<feature type="compositionally biased region" description="Basic residues" evidence="2">
    <location>
        <begin position="1"/>
        <end position="10"/>
    </location>
</feature>
<dbReference type="GO" id="GO:0005634">
    <property type="term" value="C:nucleus"/>
    <property type="evidence" value="ECO:0007669"/>
    <property type="project" value="UniProtKB-SubCell"/>
</dbReference>
<evidence type="ECO:0000256" key="2">
    <source>
        <dbReference type="SAM" id="MobiDB-lite"/>
    </source>
</evidence>
<comment type="subcellular location">
    <subcellularLocation>
        <location evidence="1">Nucleus</location>
    </subcellularLocation>
</comment>
<dbReference type="GO" id="GO:0030915">
    <property type="term" value="C:Smc5-Smc6 complex"/>
    <property type="evidence" value="ECO:0007669"/>
    <property type="project" value="UniProtKB-UniRule"/>
</dbReference>
<keyword evidence="1" id="KW-0234">DNA repair</keyword>
<feature type="region of interest" description="Disordered" evidence="2">
    <location>
        <begin position="1"/>
        <end position="55"/>
    </location>
</feature>
<dbReference type="EMBL" id="KB870810">
    <property type="protein sequence ID" value="EOA22464.1"/>
    <property type="molecule type" value="Genomic_DNA"/>
</dbReference>
<dbReference type="PANTHER" id="PTHR16140">
    <property type="entry name" value="NON-STRUCTURAL MAINTENANCE OF CHROMOSOMES ELEMENT 4"/>
    <property type="match status" value="1"/>
</dbReference>
<evidence type="ECO:0000313" key="4">
    <source>
        <dbReference type="Proteomes" id="UP000029121"/>
    </source>
</evidence>
<name>R0GZV2_9BRAS</name>
<feature type="compositionally biased region" description="Basic residues" evidence="2">
    <location>
        <begin position="23"/>
        <end position="34"/>
    </location>
</feature>
<keyword evidence="4" id="KW-1185">Reference proteome</keyword>
<organism evidence="3 4">
    <name type="scientific">Capsella rubella</name>
    <dbReference type="NCBI Taxonomy" id="81985"/>
    <lineage>
        <taxon>Eukaryota</taxon>
        <taxon>Viridiplantae</taxon>
        <taxon>Streptophyta</taxon>
        <taxon>Embryophyta</taxon>
        <taxon>Tracheophyta</taxon>
        <taxon>Spermatophyta</taxon>
        <taxon>Magnoliopsida</taxon>
        <taxon>eudicotyledons</taxon>
        <taxon>Gunneridae</taxon>
        <taxon>Pentapetalae</taxon>
        <taxon>rosids</taxon>
        <taxon>malvids</taxon>
        <taxon>Brassicales</taxon>
        <taxon>Brassicaceae</taxon>
        <taxon>Camelineae</taxon>
        <taxon>Capsella</taxon>
    </lineage>
</organism>
<evidence type="ECO:0000313" key="3">
    <source>
        <dbReference type="EMBL" id="EOA22464.1"/>
    </source>
</evidence>
<sequence>TTKTTQRLRKALTSLGPTDTEQKRRKSAANRKCTRLGEGVHPDEVDDTQSEEKSDTGKNMAIFFNVLRQKKHMGLENFVLNKRSFADLREIVCSIFLG</sequence>
<dbReference type="PANTHER" id="PTHR16140:SF0">
    <property type="entry name" value="NON-STRUCTURAL MAINTENANCE OF CHROMOSOMES ELEMENT 4"/>
    <property type="match status" value="1"/>
</dbReference>
<accession>R0GZV2</accession>